<evidence type="ECO:0000256" key="1">
    <source>
        <dbReference type="ARBA" id="ARBA00004496"/>
    </source>
</evidence>
<dbReference type="AlphaFoldDB" id="A0A5E4S916"/>
<gene>
    <name evidence="5" type="ORF">PTE30175_00608</name>
</gene>
<dbReference type="RefSeq" id="WP_150695565.1">
    <property type="nucleotide sequence ID" value="NZ_CABPRZ010000002.1"/>
</dbReference>
<reference evidence="5 6" key="1">
    <citation type="submission" date="2019-08" db="EMBL/GenBank/DDBJ databases">
        <authorList>
            <person name="Peeters C."/>
        </authorList>
    </citation>
    <scope>NUCLEOTIDE SEQUENCE [LARGE SCALE GENOMIC DNA]</scope>
    <source>
        <strain evidence="5 6">LMG 30175</strain>
    </source>
</reference>
<proteinExistence type="predicted"/>
<dbReference type="InterPro" id="IPR051721">
    <property type="entry name" value="Biopterin_syn/organic_redct"/>
</dbReference>
<dbReference type="PANTHER" id="PTHR44085:SF2">
    <property type="entry name" value="SEPIAPTERIN REDUCTASE"/>
    <property type="match status" value="1"/>
</dbReference>
<sequence length="251" mass="26125">MPQTLAILTGASRGLGAALARGLLQPGTHLITLARHADAALTGPANANGVTLEQIETDLSDPAAASAAAARLFAALPRDAARFRLINNAGTVNPVANSADLADAGAIGSAFTLNVTAVMLLTAHFLRATNGLSADRRIVNISSGAGRNPNAGWSVYCATKAALDMYTRVVKLEHEGSGLRVVSLAPGVIDTDMQATIRSSDPGNFPSLERFQALHATGKLASPENVAARILALMERDDFGQTEIDDIRNYT</sequence>
<dbReference type="PANTHER" id="PTHR44085">
    <property type="entry name" value="SEPIAPTERIN REDUCTASE"/>
    <property type="match status" value="1"/>
</dbReference>
<evidence type="ECO:0000313" key="6">
    <source>
        <dbReference type="Proteomes" id="UP000414233"/>
    </source>
</evidence>
<evidence type="ECO:0000256" key="4">
    <source>
        <dbReference type="ARBA" id="ARBA00023002"/>
    </source>
</evidence>
<evidence type="ECO:0000256" key="2">
    <source>
        <dbReference type="ARBA" id="ARBA00022490"/>
    </source>
</evidence>
<dbReference type="GO" id="GO:0006729">
    <property type="term" value="P:tetrahydrobiopterin biosynthetic process"/>
    <property type="evidence" value="ECO:0007669"/>
    <property type="project" value="TreeGrafter"/>
</dbReference>
<protein>
    <submittedName>
        <fullName evidence="5">Short-chain dehydrogenase</fullName>
    </submittedName>
</protein>
<evidence type="ECO:0000313" key="5">
    <source>
        <dbReference type="EMBL" id="VVD71805.1"/>
    </source>
</evidence>
<dbReference type="GO" id="GO:0005737">
    <property type="term" value="C:cytoplasm"/>
    <property type="evidence" value="ECO:0007669"/>
    <property type="project" value="UniProtKB-SubCell"/>
</dbReference>
<dbReference type="InterPro" id="IPR036291">
    <property type="entry name" value="NAD(P)-bd_dom_sf"/>
</dbReference>
<accession>A0A5E4S916</accession>
<dbReference type="Gene3D" id="3.40.50.720">
    <property type="entry name" value="NAD(P)-binding Rossmann-like Domain"/>
    <property type="match status" value="1"/>
</dbReference>
<comment type="subcellular location">
    <subcellularLocation>
        <location evidence="1">Cytoplasm</location>
    </subcellularLocation>
</comment>
<dbReference type="SUPFAM" id="SSF51735">
    <property type="entry name" value="NAD(P)-binding Rossmann-fold domains"/>
    <property type="match status" value="1"/>
</dbReference>
<dbReference type="Pfam" id="PF00106">
    <property type="entry name" value="adh_short"/>
    <property type="match status" value="1"/>
</dbReference>
<keyword evidence="4" id="KW-0560">Oxidoreductase</keyword>
<dbReference type="PRINTS" id="PR00081">
    <property type="entry name" value="GDHRDH"/>
</dbReference>
<dbReference type="OrthoDB" id="9794387at2"/>
<dbReference type="GO" id="GO:0004757">
    <property type="term" value="F:sepiapterin reductase (NADP+) activity"/>
    <property type="evidence" value="ECO:0007669"/>
    <property type="project" value="TreeGrafter"/>
</dbReference>
<organism evidence="5 6">
    <name type="scientific">Pandoraea terrae</name>
    <dbReference type="NCBI Taxonomy" id="1537710"/>
    <lineage>
        <taxon>Bacteria</taxon>
        <taxon>Pseudomonadati</taxon>
        <taxon>Pseudomonadota</taxon>
        <taxon>Betaproteobacteria</taxon>
        <taxon>Burkholderiales</taxon>
        <taxon>Burkholderiaceae</taxon>
        <taxon>Pandoraea</taxon>
    </lineage>
</organism>
<dbReference type="EMBL" id="CABPRZ010000002">
    <property type="protein sequence ID" value="VVD71805.1"/>
    <property type="molecule type" value="Genomic_DNA"/>
</dbReference>
<dbReference type="Proteomes" id="UP000414233">
    <property type="component" value="Unassembled WGS sequence"/>
</dbReference>
<dbReference type="NCBIfam" id="NF005436">
    <property type="entry name" value="PRK07023.1"/>
    <property type="match status" value="1"/>
</dbReference>
<name>A0A5E4S916_9BURK</name>
<dbReference type="InterPro" id="IPR002347">
    <property type="entry name" value="SDR_fam"/>
</dbReference>
<keyword evidence="2" id="KW-0963">Cytoplasm</keyword>
<evidence type="ECO:0000256" key="3">
    <source>
        <dbReference type="ARBA" id="ARBA00022857"/>
    </source>
</evidence>
<keyword evidence="6" id="KW-1185">Reference proteome</keyword>
<keyword evidence="3" id="KW-0521">NADP</keyword>